<dbReference type="EMBL" id="JAQOUE010000001">
    <property type="protein sequence ID" value="MDT7043180.1"/>
    <property type="molecule type" value="Genomic_DNA"/>
</dbReference>
<dbReference type="SUPFAM" id="SSF161098">
    <property type="entry name" value="MetI-like"/>
    <property type="match status" value="1"/>
</dbReference>
<evidence type="ECO:0000256" key="4">
    <source>
        <dbReference type="ARBA" id="ARBA00022448"/>
    </source>
</evidence>
<evidence type="ECO:0000256" key="5">
    <source>
        <dbReference type="ARBA" id="ARBA00022475"/>
    </source>
</evidence>
<name>A0ABU3K9Q9_9BACT</name>
<evidence type="ECO:0000256" key="3">
    <source>
        <dbReference type="ARBA" id="ARBA00016864"/>
    </source>
</evidence>
<evidence type="ECO:0000256" key="2">
    <source>
        <dbReference type="ARBA" id="ARBA00007069"/>
    </source>
</evidence>
<keyword evidence="10" id="KW-0175">Coiled coil</keyword>
<dbReference type="InterPro" id="IPR035906">
    <property type="entry name" value="MetI-like_sf"/>
</dbReference>
<dbReference type="CDD" id="cd06261">
    <property type="entry name" value="TM_PBP2"/>
    <property type="match status" value="1"/>
</dbReference>
<dbReference type="Gene3D" id="1.10.3720.10">
    <property type="entry name" value="MetI-like"/>
    <property type="match status" value="1"/>
</dbReference>
<accession>A0ABU3K9Q9</accession>
<evidence type="ECO:0000256" key="6">
    <source>
        <dbReference type="ARBA" id="ARBA00022692"/>
    </source>
</evidence>
<dbReference type="InterPro" id="IPR005672">
    <property type="entry name" value="Phosphate_PstA"/>
</dbReference>
<dbReference type="Proteomes" id="UP001250932">
    <property type="component" value="Unassembled WGS sequence"/>
</dbReference>
<dbReference type="InterPro" id="IPR000515">
    <property type="entry name" value="MetI-like"/>
</dbReference>
<evidence type="ECO:0000313" key="12">
    <source>
        <dbReference type="EMBL" id="MDT7043180.1"/>
    </source>
</evidence>
<evidence type="ECO:0000313" key="13">
    <source>
        <dbReference type="Proteomes" id="UP001250932"/>
    </source>
</evidence>
<keyword evidence="5 9" id="KW-1003">Cell membrane</keyword>
<feature type="domain" description="ABC transmembrane type-1" evidence="11">
    <location>
        <begin position="296"/>
        <end position="528"/>
    </location>
</feature>
<keyword evidence="8 9" id="KW-0472">Membrane</keyword>
<evidence type="ECO:0000256" key="1">
    <source>
        <dbReference type="ARBA" id="ARBA00004651"/>
    </source>
</evidence>
<feature type="transmembrane region" description="Helical" evidence="9">
    <location>
        <begin position="292"/>
        <end position="321"/>
    </location>
</feature>
<feature type="transmembrane region" description="Helical" evidence="9">
    <location>
        <begin position="509"/>
        <end position="531"/>
    </location>
</feature>
<reference evidence="12 13" key="1">
    <citation type="journal article" date="2023" name="ISME J.">
        <title>Cultivation and genomic characterization of novel and ubiquitous marine nitrite-oxidizing bacteria from the Nitrospirales.</title>
        <authorList>
            <person name="Mueller A.J."/>
            <person name="Daebeler A."/>
            <person name="Herbold C.W."/>
            <person name="Kirkegaard R.H."/>
            <person name="Daims H."/>
        </authorList>
    </citation>
    <scope>NUCLEOTIDE SEQUENCE [LARGE SCALE GENOMIC DNA]</scope>
    <source>
        <strain evidence="12 13">EB</strain>
    </source>
</reference>
<keyword evidence="4" id="KW-0813">Transport</keyword>
<dbReference type="PANTHER" id="PTHR43470">
    <property type="entry name" value="PHOSPHATE TRANSPORT SYSTEM PERMEASE PROTEIN PSTA-RELATED"/>
    <property type="match status" value="1"/>
</dbReference>
<sequence>MRDAVNKFLSSGTLFVWLCGAAVAMSLLMIGGILVLIMVNGLGFFWPHTLYEMTLKDGSRLLGELQGQEVIPNSATPENPEGKTRIRMKIGNRDLYGLDFQWVDEDDIVARSAPQDVMVFERREWGNFYGRIQQVIHGDTVMASDNTQAWKILPPLIEEANQLHEDIDFLQRVKIGDINHDIEQARLKIRALQIKGISDSPEITDLQVTLHRLEQQYQQHVETLRQLDARLADYTLVLVDTNGREKSLPLGQIVEALRPNDMGIVQKCLTYLHNFWKVLSDEPREANTEGGIFPAIFGTVMMVLIMSIAVVPFGVLAAFYLKEYARQGAIVRIVRIAVNNLAGVPSIVFGVFGLGFFVYAVGGTIDQLFYPEALPNPTFGTGGILWASLTLALMTVPVVIVATEESLSAVPREYREGSLALGATKFESMLRVILPCAMPGILTGLILAVARATGEVAPLMLTGVVKLAPALPLDFHFPFLHLDRKFMHLGFHIYDVGFQSPNVEAAKPMVYVTTFILVMVVIALNISAIALRNHMRKKFKGAAV</sequence>
<feature type="transmembrane region" description="Helical" evidence="9">
    <location>
        <begin position="382"/>
        <end position="402"/>
    </location>
</feature>
<keyword evidence="6 9" id="KW-0812">Transmembrane</keyword>
<dbReference type="NCBIfam" id="TIGR00974">
    <property type="entry name" value="3a0107s02c"/>
    <property type="match status" value="1"/>
</dbReference>
<evidence type="ECO:0000256" key="7">
    <source>
        <dbReference type="ARBA" id="ARBA00022989"/>
    </source>
</evidence>
<dbReference type="PANTHER" id="PTHR43470:SF6">
    <property type="entry name" value="PHOSPHATE TRANSPORT SYSTEM PERMEASE PROTEIN PSTA"/>
    <property type="match status" value="1"/>
</dbReference>
<feature type="transmembrane region" description="Helical" evidence="9">
    <location>
        <begin position="432"/>
        <end position="450"/>
    </location>
</feature>
<evidence type="ECO:0000256" key="10">
    <source>
        <dbReference type="SAM" id="Coils"/>
    </source>
</evidence>
<organism evidence="12 13">
    <name type="scientific">Candidatus Nitronereus thalassa</name>
    <dbReference type="NCBI Taxonomy" id="3020898"/>
    <lineage>
        <taxon>Bacteria</taxon>
        <taxon>Pseudomonadati</taxon>
        <taxon>Nitrospirota</taxon>
        <taxon>Nitrospiria</taxon>
        <taxon>Nitrospirales</taxon>
        <taxon>Nitrospiraceae</taxon>
        <taxon>Candidatus Nitronereus</taxon>
    </lineage>
</organism>
<evidence type="ECO:0000256" key="8">
    <source>
        <dbReference type="ARBA" id="ARBA00023136"/>
    </source>
</evidence>
<comment type="caution">
    <text evidence="12">The sequence shown here is derived from an EMBL/GenBank/DDBJ whole genome shotgun (WGS) entry which is preliminary data.</text>
</comment>
<evidence type="ECO:0000259" key="11">
    <source>
        <dbReference type="PROSITE" id="PS50928"/>
    </source>
</evidence>
<dbReference type="PROSITE" id="PS50928">
    <property type="entry name" value="ABC_TM1"/>
    <property type="match status" value="1"/>
</dbReference>
<keyword evidence="7 9" id="KW-1133">Transmembrane helix</keyword>
<feature type="transmembrane region" description="Helical" evidence="9">
    <location>
        <begin position="12"/>
        <end position="39"/>
    </location>
</feature>
<protein>
    <recommendedName>
        <fullName evidence="3 9">Phosphate transport system permease protein PstA</fullName>
    </recommendedName>
</protein>
<feature type="transmembrane region" description="Helical" evidence="9">
    <location>
        <begin position="341"/>
        <end position="362"/>
    </location>
</feature>
<dbReference type="RefSeq" id="WP_313833689.1">
    <property type="nucleotide sequence ID" value="NZ_JAQOUE010000001.1"/>
</dbReference>
<comment type="similarity">
    <text evidence="2 9">Belongs to the binding-protein-dependent transport system permease family. CysTW subfamily.</text>
</comment>
<comment type="subcellular location">
    <subcellularLocation>
        <location evidence="1 9">Cell membrane</location>
        <topology evidence="1 9">Multi-pass membrane protein</topology>
    </subcellularLocation>
</comment>
<dbReference type="Pfam" id="PF00528">
    <property type="entry name" value="BPD_transp_1"/>
    <property type="match status" value="1"/>
</dbReference>
<feature type="coiled-coil region" evidence="10">
    <location>
        <begin position="175"/>
        <end position="230"/>
    </location>
</feature>
<evidence type="ECO:0000256" key="9">
    <source>
        <dbReference type="RuleBase" id="RU363043"/>
    </source>
</evidence>
<keyword evidence="13" id="KW-1185">Reference proteome</keyword>
<gene>
    <name evidence="12" type="primary">pstA</name>
    <name evidence="12" type="ORF">PPG34_12540</name>
</gene>
<proteinExistence type="inferred from homology"/>